<organism evidence="2">
    <name type="scientific">Arion vulgaris</name>
    <dbReference type="NCBI Taxonomy" id="1028688"/>
    <lineage>
        <taxon>Eukaryota</taxon>
        <taxon>Metazoa</taxon>
        <taxon>Spiralia</taxon>
        <taxon>Lophotrochozoa</taxon>
        <taxon>Mollusca</taxon>
        <taxon>Gastropoda</taxon>
        <taxon>Heterobranchia</taxon>
        <taxon>Euthyneura</taxon>
        <taxon>Panpulmonata</taxon>
        <taxon>Eupulmonata</taxon>
        <taxon>Stylommatophora</taxon>
        <taxon>Helicina</taxon>
        <taxon>Arionoidea</taxon>
        <taxon>Arionidae</taxon>
        <taxon>Arion</taxon>
    </lineage>
</organism>
<dbReference type="EMBL" id="HACG01029103">
    <property type="protein sequence ID" value="CEK75968.1"/>
    <property type="molecule type" value="Transcribed_RNA"/>
</dbReference>
<reference evidence="2" key="1">
    <citation type="submission" date="2014-12" db="EMBL/GenBank/DDBJ databases">
        <title>Insight into the proteome of Arion vulgaris.</title>
        <authorList>
            <person name="Aradska J."/>
            <person name="Bulat T."/>
            <person name="Smidak R."/>
            <person name="Sarate P."/>
            <person name="Gangsoo J."/>
            <person name="Sialana F."/>
            <person name="Bilban M."/>
            <person name="Lubec G."/>
        </authorList>
    </citation>
    <scope>NUCLEOTIDE SEQUENCE</scope>
    <source>
        <tissue evidence="2">Skin</tissue>
    </source>
</reference>
<dbReference type="AlphaFoldDB" id="A0A0B7A5D2"/>
<gene>
    <name evidence="2" type="primary">ORF97784</name>
    <name evidence="1" type="synonym">ORF97783</name>
</gene>
<protein>
    <submittedName>
        <fullName evidence="2">Uncharacterized protein</fullName>
    </submittedName>
</protein>
<evidence type="ECO:0000313" key="1">
    <source>
        <dbReference type="EMBL" id="CEK75967.1"/>
    </source>
</evidence>
<accession>A0A0B7A5D2</accession>
<proteinExistence type="predicted"/>
<name>A0A0B7A5D2_9EUPU</name>
<sequence>MDCQSMSFKATLIDWQSIYPMDYYANDSLGSWTVNSEANRPLRQRRPRININTSSPTCHPTEDNHCCKKKTIQEDVTNTDGSLAT</sequence>
<evidence type="ECO:0000313" key="2">
    <source>
        <dbReference type="EMBL" id="CEK75968.1"/>
    </source>
</evidence>
<dbReference type="EMBL" id="HACG01029102">
    <property type="protein sequence ID" value="CEK75967.1"/>
    <property type="molecule type" value="Transcribed_RNA"/>
</dbReference>